<dbReference type="GO" id="GO:0051256">
    <property type="term" value="P:mitotic spindle midzone assembly"/>
    <property type="evidence" value="ECO:0007669"/>
    <property type="project" value="TreeGrafter"/>
</dbReference>
<dbReference type="GO" id="GO:0031122">
    <property type="term" value="P:cytoplasmic microtubule organization"/>
    <property type="evidence" value="ECO:0007669"/>
    <property type="project" value="TreeGrafter"/>
</dbReference>
<feature type="compositionally biased region" description="Basic and acidic residues" evidence="1">
    <location>
        <begin position="596"/>
        <end position="610"/>
    </location>
</feature>
<dbReference type="PANTHER" id="PTHR21831">
    <property type="entry name" value="MICROTUBULE-ASSOCIATED PROTEIN 10"/>
    <property type="match status" value="1"/>
</dbReference>
<evidence type="ECO:0000259" key="2">
    <source>
        <dbReference type="Pfam" id="PF14925"/>
    </source>
</evidence>
<sequence length="796" mass="87608">MSFTDETLFSLELVIDYVRVDCTRGNVLDPVVGLRFLDFPTLLISRKEDILSHSAFADLPAEASSRADERDKYIFHKGKSCLFKMNLDALHNHLSNTPLYAMVLDMKDEVPKLIGSSMISLAKVTERIKMDVDKHGIGTPSSCGEKTVTPLCNLMGNNIGTVSLAYKIVSLGANLIPHIPCDRVFKVGMTHRKGQQGSKAHTECIGVLNIDTDETEMHHADVLSPVSPDGEPADVVKSEAKQPGIAAVTQTEPAKQKVSWSVSDGNDAQENTTFCPPPLFYSSSVKNQQERFAEKCGILNVELENLNIEDPAEENNEEESADMHDVPVITEAKQQQRMADPAPPGDVLRQLPLLNALLIELSQLTSQTQLQQPASIHPNLAWYTSATEAHSLSHAGEKHMSHNFLHESPKSRPGQSKIKGCIIPPMSPSGKTGSGAKKCLEKLQSKKKLKYGLTHTFRLRLQQARNAGTIRHCIEYKDVPQVLSQRQTLLEHKHAGKSVSRSVNVETLLSIVDMDKTPIQTTSSKSQMRSSAYDSCRKNVTSMTKDETLVTDRKIQVRIPSVLSHYSDRSDQRSASSDRSVHHSSCKTNSAQKYSECGRAESRENRKSASEQEYQDDFTSVDAEDSFSPEPLSSPEPYRRQRNSGSSEYSNSDGGSYKSKVLPVPVKAENSPHRSLKSTHVIRPRPQTSALSLSSDDSEDGSHTASSSQQSSVSSGGKTPSVRQTFGRSESFETDPAAGDMTLNRVSVPNNNSVLKSFSSFEQSAEERDELGSLGLDKNYQHVSELVINKLPGYTL</sequence>
<feature type="region of interest" description="Disordered" evidence="1">
    <location>
        <begin position="565"/>
        <end position="749"/>
    </location>
</feature>
<evidence type="ECO:0000313" key="3">
    <source>
        <dbReference type="EMBL" id="KAA0718305.1"/>
    </source>
</evidence>
<comment type="caution">
    <text evidence="3">The sequence shown here is derived from an EMBL/GenBank/DDBJ whole genome shotgun (WGS) entry which is preliminary data.</text>
</comment>
<keyword evidence="4" id="KW-1185">Reference proteome</keyword>
<accession>A0A5A9P9G1</accession>
<dbReference type="GO" id="GO:0032467">
    <property type="term" value="P:positive regulation of cytokinesis"/>
    <property type="evidence" value="ECO:0007669"/>
    <property type="project" value="TreeGrafter"/>
</dbReference>
<protein>
    <submittedName>
        <fullName evidence="3">Microtubule-associated protein 10</fullName>
    </submittedName>
</protein>
<name>A0A5A9P9G1_9TELE</name>
<dbReference type="Pfam" id="PF14925">
    <property type="entry name" value="HPHLAWLY"/>
    <property type="match status" value="1"/>
</dbReference>
<dbReference type="OrthoDB" id="69809at2759"/>
<dbReference type="AlphaFoldDB" id="A0A5A9P9G1"/>
<dbReference type="GO" id="GO:1990023">
    <property type="term" value="C:mitotic spindle midzone"/>
    <property type="evidence" value="ECO:0007669"/>
    <property type="project" value="TreeGrafter"/>
</dbReference>
<gene>
    <name evidence="3" type="ORF">E1301_Tti017294</name>
</gene>
<dbReference type="GO" id="GO:0030496">
    <property type="term" value="C:midbody"/>
    <property type="evidence" value="ECO:0007669"/>
    <property type="project" value="TreeGrafter"/>
</dbReference>
<dbReference type="InterPro" id="IPR039302">
    <property type="entry name" value="MAP10"/>
</dbReference>
<organism evidence="3 4">
    <name type="scientific">Triplophysa tibetana</name>
    <dbReference type="NCBI Taxonomy" id="1572043"/>
    <lineage>
        <taxon>Eukaryota</taxon>
        <taxon>Metazoa</taxon>
        <taxon>Chordata</taxon>
        <taxon>Craniata</taxon>
        <taxon>Vertebrata</taxon>
        <taxon>Euteleostomi</taxon>
        <taxon>Actinopterygii</taxon>
        <taxon>Neopterygii</taxon>
        <taxon>Teleostei</taxon>
        <taxon>Ostariophysi</taxon>
        <taxon>Cypriniformes</taxon>
        <taxon>Nemacheilidae</taxon>
        <taxon>Triplophysa</taxon>
    </lineage>
</organism>
<feature type="domain" description="Microtubule-associated protein 10 C-terminal" evidence="2">
    <location>
        <begin position="270"/>
        <end position="465"/>
    </location>
</feature>
<feature type="compositionally biased region" description="Basic residues" evidence="1">
    <location>
        <begin position="674"/>
        <end position="683"/>
    </location>
</feature>
<dbReference type="GO" id="GO:0008017">
    <property type="term" value="F:microtubule binding"/>
    <property type="evidence" value="ECO:0007669"/>
    <property type="project" value="InterPro"/>
</dbReference>
<dbReference type="PANTHER" id="PTHR21831:SF2">
    <property type="entry name" value="MICROTUBULE-ASSOCIATED PROTEIN 10"/>
    <property type="match status" value="1"/>
</dbReference>
<feature type="compositionally biased region" description="Polar residues" evidence="1">
    <location>
        <begin position="643"/>
        <end position="654"/>
    </location>
</feature>
<dbReference type="GO" id="GO:0005881">
    <property type="term" value="C:cytoplasmic microtubule"/>
    <property type="evidence" value="ECO:0007669"/>
    <property type="project" value="TreeGrafter"/>
</dbReference>
<dbReference type="GO" id="GO:0005813">
    <property type="term" value="C:centrosome"/>
    <property type="evidence" value="ECO:0007669"/>
    <property type="project" value="TreeGrafter"/>
</dbReference>
<dbReference type="Proteomes" id="UP000324632">
    <property type="component" value="Chromosome 8"/>
</dbReference>
<proteinExistence type="predicted"/>
<dbReference type="Pfam" id="PF14924">
    <property type="entry name" value="MAP10_N"/>
    <property type="match status" value="1"/>
</dbReference>
<dbReference type="GO" id="GO:0097431">
    <property type="term" value="C:mitotic spindle pole"/>
    <property type="evidence" value="ECO:0007669"/>
    <property type="project" value="TreeGrafter"/>
</dbReference>
<reference evidence="3 4" key="1">
    <citation type="journal article" date="2019" name="Mol. Ecol. Resour.">
        <title>Chromosome-level genome assembly of Triplophysa tibetana, a fish adapted to the harsh high-altitude environment of the Tibetan Plateau.</title>
        <authorList>
            <person name="Yang X."/>
            <person name="Liu H."/>
            <person name="Ma Z."/>
            <person name="Zou Y."/>
            <person name="Zou M."/>
            <person name="Mao Y."/>
            <person name="Li X."/>
            <person name="Wang H."/>
            <person name="Chen T."/>
            <person name="Wang W."/>
            <person name="Yang R."/>
        </authorList>
    </citation>
    <scope>NUCLEOTIDE SEQUENCE [LARGE SCALE GENOMIC DNA]</scope>
    <source>
        <strain evidence="3">TTIB1903HZAU</strain>
        <tissue evidence="3">Muscle</tissue>
    </source>
</reference>
<feature type="compositionally biased region" description="Polar residues" evidence="1">
    <location>
        <begin position="716"/>
        <end position="728"/>
    </location>
</feature>
<dbReference type="EMBL" id="SOYY01000008">
    <property type="protein sequence ID" value="KAA0718305.1"/>
    <property type="molecule type" value="Genomic_DNA"/>
</dbReference>
<feature type="compositionally biased region" description="Low complexity" evidence="1">
    <location>
        <begin position="706"/>
        <end position="715"/>
    </location>
</feature>
<evidence type="ECO:0000256" key="1">
    <source>
        <dbReference type="SAM" id="MobiDB-lite"/>
    </source>
</evidence>
<evidence type="ECO:0000313" key="4">
    <source>
        <dbReference type="Proteomes" id="UP000324632"/>
    </source>
</evidence>
<dbReference type="InterPro" id="IPR026679">
    <property type="entry name" value="MAP10_C-term"/>
</dbReference>